<evidence type="ECO:0000313" key="4">
    <source>
        <dbReference type="Proteomes" id="UP000234275"/>
    </source>
</evidence>
<feature type="region of interest" description="Disordered" evidence="1">
    <location>
        <begin position="122"/>
        <end position="146"/>
    </location>
</feature>
<feature type="region of interest" description="Disordered" evidence="1">
    <location>
        <begin position="431"/>
        <end position="486"/>
    </location>
</feature>
<organism evidence="3 4">
    <name type="scientific">Aspergillus steynii IBT 23096</name>
    <dbReference type="NCBI Taxonomy" id="1392250"/>
    <lineage>
        <taxon>Eukaryota</taxon>
        <taxon>Fungi</taxon>
        <taxon>Dikarya</taxon>
        <taxon>Ascomycota</taxon>
        <taxon>Pezizomycotina</taxon>
        <taxon>Eurotiomycetes</taxon>
        <taxon>Eurotiomycetidae</taxon>
        <taxon>Eurotiales</taxon>
        <taxon>Aspergillaceae</taxon>
        <taxon>Aspergillus</taxon>
        <taxon>Aspergillus subgen. Circumdati</taxon>
    </lineage>
</organism>
<feature type="compositionally biased region" description="Polar residues" evidence="1">
    <location>
        <begin position="515"/>
        <end position="524"/>
    </location>
</feature>
<gene>
    <name evidence="3" type="ORF">P170DRAFT_413787</name>
</gene>
<reference evidence="3 4" key="1">
    <citation type="submission" date="2016-12" db="EMBL/GenBank/DDBJ databases">
        <title>The genomes of Aspergillus section Nigri reveals drivers in fungal speciation.</title>
        <authorList>
            <consortium name="DOE Joint Genome Institute"/>
            <person name="Vesth T.C."/>
            <person name="Nybo J."/>
            <person name="Theobald S."/>
            <person name="Brandl J."/>
            <person name="Frisvad J.C."/>
            <person name="Nielsen K.F."/>
            <person name="Lyhne E.K."/>
            <person name="Kogle M.E."/>
            <person name="Kuo A."/>
            <person name="Riley R."/>
            <person name="Clum A."/>
            <person name="Nolan M."/>
            <person name="Lipzen A."/>
            <person name="Salamov A."/>
            <person name="Henrissat B."/>
            <person name="Wiebenga A."/>
            <person name="De Vries R.P."/>
            <person name="Grigoriev I.V."/>
            <person name="Mortensen U.H."/>
            <person name="Andersen M.R."/>
            <person name="Baker S.E."/>
        </authorList>
    </citation>
    <scope>NUCLEOTIDE SEQUENCE [LARGE SCALE GENOMIC DNA]</scope>
    <source>
        <strain evidence="3 4">IBT 23096</strain>
    </source>
</reference>
<evidence type="ECO:0000259" key="2">
    <source>
        <dbReference type="Pfam" id="PF24494"/>
    </source>
</evidence>
<dbReference type="AlphaFoldDB" id="A0A2I2FY03"/>
<dbReference type="RefSeq" id="XP_024700813.1">
    <property type="nucleotide sequence ID" value="XM_024846993.1"/>
</dbReference>
<proteinExistence type="predicted"/>
<dbReference type="Pfam" id="PF24494">
    <property type="entry name" value="DUF7587"/>
    <property type="match status" value="1"/>
</dbReference>
<protein>
    <recommendedName>
        <fullName evidence="2">DUF7587 domain-containing protein</fullName>
    </recommendedName>
</protein>
<sequence>MVRFFQKDNYAFTKIFNTSFEVEIRQSGYKADIPWNTLNSQVETMKRNGDYLWGAVYLSPFTKDRGPWYPVLRRIQQIAQRLNIQLIEKDTDDTGTSNYKARPSKNSELEHTAVTEAARKPQFQPDQQPAHTPEIYPTDKTNRTDENHKAQAPVLVTAGEKICLFCFEEGNVHPDLQISDELPPLLYRWSNVDSQGVNSRRFYQAGLFAEGTEYLHPHELPQGEFHRFVENHVRISKSLSPFISTSRTILAPMHRALRNGEGAIVSIIDQKKLNTPIYCAQTLVKTLKLKFKFYNGAAEYLVWGSIPKSAIVCSFKASSLLKISRENPEIEDFLQFENMLSFSRTGLALHQILGSGPGSLDYQTGATIGRLLFKLEVPYEYCKNVSQGMFYSWWMKRRGTWEDFHRGVEDGYYLLPATNTADKEMLDVPDIPDVSELAGPGFPESIHQSDEETVTNDDPRTPIDLFSAADSPPPSPGSQSPSPGPAVVKLFDGATKQWIAQQGKRNNKDRFPSELSEQTGSSAETAISIDDSDDEFYKVFSSQPSRIKDEPSIFGSSPPALIDLEEIVPKPIVTVNDMRTTAQGGSVPKRQNPHDQFAADRERVLRFWG</sequence>
<dbReference type="VEuPathDB" id="FungiDB:P170DRAFT_413787"/>
<dbReference type="OrthoDB" id="5397734at2759"/>
<accession>A0A2I2FY03</accession>
<name>A0A2I2FY03_9EURO</name>
<comment type="caution">
    <text evidence="3">The sequence shown here is derived from an EMBL/GenBank/DDBJ whole genome shotgun (WGS) entry which is preliminary data.</text>
</comment>
<feature type="region of interest" description="Disordered" evidence="1">
    <location>
        <begin position="501"/>
        <end position="524"/>
    </location>
</feature>
<dbReference type="GeneID" id="36554692"/>
<evidence type="ECO:0000313" key="3">
    <source>
        <dbReference type="EMBL" id="PLB45511.1"/>
    </source>
</evidence>
<dbReference type="EMBL" id="MSFO01000007">
    <property type="protein sequence ID" value="PLB45511.1"/>
    <property type="molecule type" value="Genomic_DNA"/>
</dbReference>
<evidence type="ECO:0000256" key="1">
    <source>
        <dbReference type="SAM" id="MobiDB-lite"/>
    </source>
</evidence>
<feature type="domain" description="DUF7587" evidence="2">
    <location>
        <begin position="182"/>
        <end position="320"/>
    </location>
</feature>
<dbReference type="InterPro" id="IPR056009">
    <property type="entry name" value="DUF7587"/>
</dbReference>
<keyword evidence="4" id="KW-1185">Reference proteome</keyword>
<dbReference type="Proteomes" id="UP000234275">
    <property type="component" value="Unassembled WGS sequence"/>
</dbReference>